<reference evidence="1 2" key="1">
    <citation type="submission" date="2021-06" db="EMBL/GenBank/DDBJ databases">
        <title>Caerostris darwini draft genome.</title>
        <authorList>
            <person name="Kono N."/>
            <person name="Arakawa K."/>
        </authorList>
    </citation>
    <scope>NUCLEOTIDE SEQUENCE [LARGE SCALE GENOMIC DNA]</scope>
</reference>
<name>A0AAV4VCU0_9ARAC</name>
<sequence>MTLTNDMRQRSIAGIQLISTKSSVDLTSQSFEDKSGEIYVAEETESALFPLLDLGLKNLISLDVT</sequence>
<evidence type="ECO:0000313" key="1">
    <source>
        <dbReference type="EMBL" id="GIY67809.1"/>
    </source>
</evidence>
<evidence type="ECO:0000313" key="2">
    <source>
        <dbReference type="Proteomes" id="UP001054837"/>
    </source>
</evidence>
<gene>
    <name evidence="1" type="ORF">CDAR_218581</name>
</gene>
<accession>A0AAV4VCU0</accession>
<dbReference type="AlphaFoldDB" id="A0AAV4VCU0"/>
<dbReference type="Proteomes" id="UP001054837">
    <property type="component" value="Unassembled WGS sequence"/>
</dbReference>
<organism evidence="1 2">
    <name type="scientific">Caerostris darwini</name>
    <dbReference type="NCBI Taxonomy" id="1538125"/>
    <lineage>
        <taxon>Eukaryota</taxon>
        <taxon>Metazoa</taxon>
        <taxon>Ecdysozoa</taxon>
        <taxon>Arthropoda</taxon>
        <taxon>Chelicerata</taxon>
        <taxon>Arachnida</taxon>
        <taxon>Araneae</taxon>
        <taxon>Araneomorphae</taxon>
        <taxon>Entelegynae</taxon>
        <taxon>Araneoidea</taxon>
        <taxon>Araneidae</taxon>
        <taxon>Caerostris</taxon>
    </lineage>
</organism>
<keyword evidence="2" id="KW-1185">Reference proteome</keyword>
<dbReference type="EMBL" id="BPLQ01012779">
    <property type="protein sequence ID" value="GIY67809.1"/>
    <property type="molecule type" value="Genomic_DNA"/>
</dbReference>
<comment type="caution">
    <text evidence="1">The sequence shown here is derived from an EMBL/GenBank/DDBJ whole genome shotgun (WGS) entry which is preliminary data.</text>
</comment>
<proteinExistence type="predicted"/>
<protein>
    <submittedName>
        <fullName evidence="1">Uncharacterized protein</fullName>
    </submittedName>
</protein>